<name>A0A6M3JD02_9ZZZZ</name>
<protein>
    <submittedName>
        <fullName evidence="1">Uncharacterized protein</fullName>
    </submittedName>
</protein>
<evidence type="ECO:0000313" key="1">
    <source>
        <dbReference type="EMBL" id="QJA67683.1"/>
    </source>
</evidence>
<reference evidence="1" key="1">
    <citation type="submission" date="2020-03" db="EMBL/GenBank/DDBJ databases">
        <title>The deep terrestrial virosphere.</title>
        <authorList>
            <person name="Holmfeldt K."/>
            <person name="Nilsson E."/>
            <person name="Simone D."/>
            <person name="Lopez-Fernandez M."/>
            <person name="Wu X."/>
            <person name="de Brujin I."/>
            <person name="Lundin D."/>
            <person name="Andersson A."/>
            <person name="Bertilsson S."/>
            <person name="Dopson M."/>
        </authorList>
    </citation>
    <scope>NUCLEOTIDE SEQUENCE</scope>
    <source>
        <strain evidence="2">MM415A00192</strain>
        <strain evidence="1">MM415B00178</strain>
    </source>
</reference>
<sequence>MPDVYTPRLSVEISEETYLRMQNRIPWGLKSKIMVILLEDLLDLIEKHGNIVLAAIIDRTISSQQVIKGLDRTIRKEEESGVK</sequence>
<organism evidence="1">
    <name type="scientific">viral metagenome</name>
    <dbReference type="NCBI Taxonomy" id="1070528"/>
    <lineage>
        <taxon>unclassified sequences</taxon>
        <taxon>metagenomes</taxon>
        <taxon>organismal metagenomes</taxon>
    </lineage>
</organism>
<accession>A0A6M3JD02</accession>
<proteinExistence type="predicted"/>
<dbReference type="EMBL" id="MT141574">
    <property type="protein sequence ID" value="QJA67683.1"/>
    <property type="molecule type" value="Genomic_DNA"/>
</dbReference>
<gene>
    <name evidence="2" type="ORF">MM415A00192_0057</name>
    <name evidence="1" type="ORF">MM415B00178_0065</name>
</gene>
<dbReference type="EMBL" id="MT142529">
    <property type="protein sequence ID" value="QJA84448.1"/>
    <property type="molecule type" value="Genomic_DNA"/>
</dbReference>
<evidence type="ECO:0000313" key="2">
    <source>
        <dbReference type="EMBL" id="QJA84448.1"/>
    </source>
</evidence>
<dbReference type="AlphaFoldDB" id="A0A6M3JD02"/>